<dbReference type="SUPFAM" id="SSF64288">
    <property type="entry name" value="Chorismate lyase-like"/>
    <property type="match status" value="1"/>
</dbReference>
<evidence type="ECO:0000313" key="6">
    <source>
        <dbReference type="Proteomes" id="UP001196870"/>
    </source>
</evidence>
<dbReference type="EMBL" id="JAAGBB010000078">
    <property type="protein sequence ID" value="MBR0669005.1"/>
    <property type="molecule type" value="Genomic_DNA"/>
</dbReference>
<evidence type="ECO:0000256" key="2">
    <source>
        <dbReference type="ARBA" id="ARBA00023125"/>
    </source>
</evidence>
<dbReference type="Gene3D" id="3.40.1410.10">
    <property type="entry name" value="Chorismate lyase-like"/>
    <property type="match status" value="1"/>
</dbReference>
<dbReference type="InterPro" id="IPR000524">
    <property type="entry name" value="Tscrpt_reg_HTH_GntR"/>
</dbReference>
<keyword evidence="2" id="KW-0238">DNA-binding</keyword>
<gene>
    <name evidence="5" type="ORF">GXW71_31945</name>
</gene>
<dbReference type="Pfam" id="PF07702">
    <property type="entry name" value="UTRA"/>
    <property type="match status" value="1"/>
</dbReference>
<dbReference type="PANTHER" id="PTHR44846:SF1">
    <property type="entry name" value="MANNOSYL-D-GLYCERATE TRANSPORT_METABOLISM SYSTEM REPRESSOR MNGR-RELATED"/>
    <property type="match status" value="1"/>
</dbReference>
<feature type="domain" description="HTH gntR-type" evidence="4">
    <location>
        <begin position="14"/>
        <end position="82"/>
    </location>
</feature>
<evidence type="ECO:0000256" key="3">
    <source>
        <dbReference type="ARBA" id="ARBA00023163"/>
    </source>
</evidence>
<keyword evidence="6" id="KW-1185">Reference proteome</keyword>
<evidence type="ECO:0000313" key="5">
    <source>
        <dbReference type="EMBL" id="MBR0669005.1"/>
    </source>
</evidence>
<dbReference type="InterPro" id="IPR028978">
    <property type="entry name" value="Chorismate_lyase_/UTRA_dom_sf"/>
</dbReference>
<keyword evidence="3" id="KW-0804">Transcription</keyword>
<proteinExistence type="predicted"/>
<dbReference type="PROSITE" id="PS50949">
    <property type="entry name" value="HTH_GNTR"/>
    <property type="match status" value="1"/>
</dbReference>
<keyword evidence="1" id="KW-0805">Transcription regulation</keyword>
<name>A0ABS5F8V6_9PROT</name>
<comment type="caution">
    <text evidence="5">The sequence shown here is derived from an EMBL/GenBank/DDBJ whole genome shotgun (WGS) entry which is preliminary data.</text>
</comment>
<dbReference type="CDD" id="cd07377">
    <property type="entry name" value="WHTH_GntR"/>
    <property type="match status" value="1"/>
</dbReference>
<dbReference type="InterPro" id="IPR036390">
    <property type="entry name" value="WH_DNA-bd_sf"/>
</dbReference>
<dbReference type="PANTHER" id="PTHR44846">
    <property type="entry name" value="MANNOSYL-D-GLYCERATE TRANSPORT/METABOLISM SYSTEM REPRESSOR MNGR-RELATED"/>
    <property type="match status" value="1"/>
</dbReference>
<evidence type="ECO:0000256" key="1">
    <source>
        <dbReference type="ARBA" id="ARBA00023015"/>
    </source>
</evidence>
<dbReference type="InterPro" id="IPR011663">
    <property type="entry name" value="UTRA"/>
</dbReference>
<dbReference type="Pfam" id="PF00392">
    <property type="entry name" value="GntR"/>
    <property type="match status" value="1"/>
</dbReference>
<dbReference type="InterPro" id="IPR050679">
    <property type="entry name" value="Bact_HTH_transcr_reg"/>
</dbReference>
<dbReference type="Gene3D" id="1.10.10.10">
    <property type="entry name" value="Winged helix-like DNA-binding domain superfamily/Winged helix DNA-binding domain"/>
    <property type="match status" value="1"/>
</dbReference>
<reference evidence="6" key="1">
    <citation type="journal article" date="2021" name="Syst. Appl. Microbiol.">
        <title>Roseomonas hellenica sp. nov., isolated from roots of wild-growing Alkanna tinctoria.</title>
        <authorList>
            <person name="Rat A."/>
            <person name="Naranjo H.D."/>
            <person name="Lebbe L."/>
            <person name="Cnockaert M."/>
            <person name="Krigas N."/>
            <person name="Grigoriadou K."/>
            <person name="Maloupa E."/>
            <person name="Willems A."/>
        </authorList>
    </citation>
    <scope>NUCLEOTIDE SEQUENCE [LARGE SCALE GENOMIC DNA]</scope>
    <source>
        <strain evidence="6">LMG 31523</strain>
    </source>
</reference>
<dbReference type="SMART" id="SM00345">
    <property type="entry name" value="HTH_GNTR"/>
    <property type="match status" value="1"/>
</dbReference>
<protein>
    <submittedName>
        <fullName evidence="5">GntR family transcriptional regulator</fullName>
    </submittedName>
</protein>
<dbReference type="SUPFAM" id="SSF46785">
    <property type="entry name" value="Winged helix' DNA-binding domain"/>
    <property type="match status" value="1"/>
</dbReference>
<dbReference type="SMART" id="SM00866">
    <property type="entry name" value="UTRA"/>
    <property type="match status" value="1"/>
</dbReference>
<evidence type="ECO:0000259" key="4">
    <source>
        <dbReference type="PROSITE" id="PS50949"/>
    </source>
</evidence>
<organism evidence="5 6">
    <name type="scientific">Plastoroseomonas hellenica</name>
    <dbReference type="NCBI Taxonomy" id="2687306"/>
    <lineage>
        <taxon>Bacteria</taxon>
        <taxon>Pseudomonadati</taxon>
        <taxon>Pseudomonadota</taxon>
        <taxon>Alphaproteobacteria</taxon>
        <taxon>Acetobacterales</taxon>
        <taxon>Acetobacteraceae</taxon>
        <taxon>Plastoroseomonas</taxon>
    </lineage>
</organism>
<sequence length="257" mass="27006">MSVLTTLDPGPDTRPIYHRIAGALRSGIASGRLRPGDRLPTIAALAAEYDVAPVTVRQALSVLADQGLVQARQGSGTYVAAGPPRRPQLALDLGWPQLAAAIRGNTARILDAGDVDGAALPVAAGEGTPAARYRWMRRVHADPAGEPYAVVELHVDRRYYDRAPARFDAGMAMTLLEELAGPELPELQQGFSLGAANAAVAALLRVPTGSPLGELRRVLRRADGIIACLTQGLYRADSVRFGATLRRPGAGDSAPGP</sequence>
<dbReference type="RefSeq" id="WP_211857459.1">
    <property type="nucleotide sequence ID" value="NZ_JAAGBB010000078.1"/>
</dbReference>
<accession>A0ABS5F8V6</accession>
<dbReference type="InterPro" id="IPR036388">
    <property type="entry name" value="WH-like_DNA-bd_sf"/>
</dbReference>
<dbReference type="Proteomes" id="UP001196870">
    <property type="component" value="Unassembled WGS sequence"/>
</dbReference>